<dbReference type="InterPro" id="IPR043128">
    <property type="entry name" value="Rev_trsase/Diguanyl_cyclase"/>
</dbReference>
<dbReference type="PROSITE" id="PS50887">
    <property type="entry name" value="GGDEF"/>
    <property type="match status" value="1"/>
</dbReference>
<accession>A0A1E5QAE0</accession>
<organism evidence="4 5">
    <name type="scientific">Magnetovibrio blakemorei</name>
    <dbReference type="NCBI Taxonomy" id="28181"/>
    <lineage>
        <taxon>Bacteria</taxon>
        <taxon>Pseudomonadati</taxon>
        <taxon>Pseudomonadota</taxon>
        <taxon>Alphaproteobacteria</taxon>
        <taxon>Rhodospirillales</taxon>
        <taxon>Magnetovibrionaceae</taxon>
        <taxon>Magnetovibrio</taxon>
    </lineage>
</organism>
<evidence type="ECO:0000256" key="1">
    <source>
        <dbReference type="ARBA" id="ARBA00012528"/>
    </source>
</evidence>
<dbReference type="GO" id="GO:0005886">
    <property type="term" value="C:plasma membrane"/>
    <property type="evidence" value="ECO:0007669"/>
    <property type="project" value="TreeGrafter"/>
</dbReference>
<dbReference type="Proteomes" id="UP000095347">
    <property type="component" value="Unassembled WGS sequence"/>
</dbReference>
<dbReference type="Pfam" id="PF00990">
    <property type="entry name" value="GGDEF"/>
    <property type="match status" value="1"/>
</dbReference>
<comment type="caution">
    <text evidence="4">The sequence shown here is derived from an EMBL/GenBank/DDBJ whole genome shotgun (WGS) entry which is preliminary data.</text>
</comment>
<keyword evidence="5" id="KW-1185">Reference proteome</keyword>
<proteinExistence type="predicted"/>
<comment type="catalytic activity">
    <reaction evidence="2">
        <text>2 GTP = 3',3'-c-di-GMP + 2 diphosphate</text>
        <dbReference type="Rhea" id="RHEA:24898"/>
        <dbReference type="ChEBI" id="CHEBI:33019"/>
        <dbReference type="ChEBI" id="CHEBI:37565"/>
        <dbReference type="ChEBI" id="CHEBI:58805"/>
        <dbReference type="EC" id="2.7.7.65"/>
    </reaction>
</comment>
<evidence type="ECO:0000313" key="5">
    <source>
        <dbReference type="Proteomes" id="UP000095347"/>
    </source>
</evidence>
<dbReference type="PANTHER" id="PTHR45138:SF9">
    <property type="entry name" value="DIGUANYLATE CYCLASE DGCM-RELATED"/>
    <property type="match status" value="1"/>
</dbReference>
<sequence length="185" mass="20163">MNQVSDFGNSIADLHNSAGRITRGLESIVAAIDNIAEDNAQFINDPNSAPAGAEGDAIRELLSNIRKQIAEVVDHGHSFESKIAKYSNDLTDLTRQLDQSKKAAMLDPITGIGNRRRFESSLKDILSHLTDFNGKVSVLLADIDHFKNVNDTLGHTVGDQVLRLVASNFVSNLKGGDVVARWGRR</sequence>
<dbReference type="SUPFAM" id="SSF55073">
    <property type="entry name" value="Nucleotide cyclase"/>
    <property type="match status" value="1"/>
</dbReference>
<dbReference type="OrthoDB" id="9812260at2"/>
<dbReference type="EMBL" id="MCGG01000011">
    <property type="protein sequence ID" value="OEJ68681.1"/>
    <property type="molecule type" value="Genomic_DNA"/>
</dbReference>
<dbReference type="AlphaFoldDB" id="A0A1E5QAE0"/>
<dbReference type="Gene3D" id="3.30.70.270">
    <property type="match status" value="1"/>
</dbReference>
<protein>
    <recommendedName>
        <fullName evidence="1">diguanylate cyclase</fullName>
        <ecNumber evidence="1">2.7.7.65</ecNumber>
    </recommendedName>
</protein>
<dbReference type="InterPro" id="IPR029787">
    <property type="entry name" value="Nucleotide_cyclase"/>
</dbReference>
<dbReference type="RefSeq" id="WP_069957039.1">
    <property type="nucleotide sequence ID" value="NZ_MCGG01000011.1"/>
</dbReference>
<dbReference type="GO" id="GO:1902201">
    <property type="term" value="P:negative regulation of bacterial-type flagellum-dependent cell motility"/>
    <property type="evidence" value="ECO:0007669"/>
    <property type="project" value="TreeGrafter"/>
</dbReference>
<feature type="domain" description="GGDEF" evidence="3">
    <location>
        <begin position="134"/>
        <end position="185"/>
    </location>
</feature>
<dbReference type="InterPro" id="IPR050469">
    <property type="entry name" value="Diguanylate_Cyclase"/>
</dbReference>
<dbReference type="InterPro" id="IPR000160">
    <property type="entry name" value="GGDEF_dom"/>
</dbReference>
<dbReference type="PANTHER" id="PTHR45138">
    <property type="entry name" value="REGULATORY COMPONENTS OF SENSORY TRANSDUCTION SYSTEM"/>
    <property type="match status" value="1"/>
</dbReference>
<gene>
    <name evidence="4" type="ORF">BEN30_05560</name>
</gene>
<reference evidence="5" key="1">
    <citation type="submission" date="2016-07" db="EMBL/GenBank/DDBJ databases">
        <authorList>
            <person name="Florea S."/>
            <person name="Webb J.S."/>
            <person name="Jaromczyk J."/>
            <person name="Schardl C.L."/>
        </authorList>
    </citation>
    <scope>NUCLEOTIDE SEQUENCE [LARGE SCALE GENOMIC DNA]</scope>
    <source>
        <strain evidence="5">MV-1</strain>
    </source>
</reference>
<evidence type="ECO:0000313" key="4">
    <source>
        <dbReference type="EMBL" id="OEJ68681.1"/>
    </source>
</evidence>
<dbReference type="CDD" id="cd01949">
    <property type="entry name" value="GGDEF"/>
    <property type="match status" value="1"/>
</dbReference>
<evidence type="ECO:0000259" key="3">
    <source>
        <dbReference type="PROSITE" id="PS50887"/>
    </source>
</evidence>
<dbReference type="STRING" id="28181.BEN30_05560"/>
<evidence type="ECO:0000256" key="2">
    <source>
        <dbReference type="ARBA" id="ARBA00034247"/>
    </source>
</evidence>
<dbReference type="GO" id="GO:0043709">
    <property type="term" value="P:cell adhesion involved in single-species biofilm formation"/>
    <property type="evidence" value="ECO:0007669"/>
    <property type="project" value="TreeGrafter"/>
</dbReference>
<dbReference type="NCBIfam" id="TIGR00254">
    <property type="entry name" value="GGDEF"/>
    <property type="match status" value="1"/>
</dbReference>
<dbReference type="SMART" id="SM00267">
    <property type="entry name" value="GGDEF"/>
    <property type="match status" value="1"/>
</dbReference>
<dbReference type="EC" id="2.7.7.65" evidence="1"/>
<name>A0A1E5QAE0_9PROT</name>
<dbReference type="GO" id="GO:0052621">
    <property type="term" value="F:diguanylate cyclase activity"/>
    <property type="evidence" value="ECO:0007669"/>
    <property type="project" value="UniProtKB-EC"/>
</dbReference>